<dbReference type="GO" id="GO:0043953">
    <property type="term" value="P:protein transport by the Tat complex"/>
    <property type="evidence" value="ECO:0007669"/>
    <property type="project" value="UniProtKB-UniRule"/>
</dbReference>
<keyword evidence="5" id="KW-0813">Transport</keyword>
<dbReference type="EMBL" id="QRGO01000003">
    <property type="protein sequence ID" value="RDV01081.1"/>
    <property type="molecule type" value="Genomic_DNA"/>
</dbReference>
<dbReference type="PRINTS" id="PR01840">
    <property type="entry name" value="TATCFAMILY"/>
</dbReference>
<dbReference type="Pfam" id="PF00902">
    <property type="entry name" value="TatC"/>
    <property type="match status" value="1"/>
</dbReference>
<comment type="function">
    <text evidence="5">Part of the twin-arginine translocation (Tat) system that transports large folded proteins containing a characteristic twin-arginine motif in their signal peptide across membranes. Together with TatB, TatC is part of a receptor directly interacting with Tat signal peptides.</text>
</comment>
<feature type="transmembrane region" description="Helical" evidence="5">
    <location>
        <begin position="167"/>
        <end position="193"/>
    </location>
</feature>
<comment type="caution">
    <text evidence="5">Lacks conserved residue(s) required for the propagation of feature annotation.</text>
</comment>
<dbReference type="InterPro" id="IPR019820">
    <property type="entry name" value="Sec-indep_translocase_CS"/>
</dbReference>
<name>A0A371B0U1_9BRAD</name>
<evidence type="ECO:0000313" key="7">
    <source>
        <dbReference type="Proteomes" id="UP000263993"/>
    </source>
</evidence>
<dbReference type="PANTHER" id="PTHR30371:SF0">
    <property type="entry name" value="SEC-INDEPENDENT PROTEIN TRANSLOCASE PROTEIN TATC, CHLOROPLASTIC-RELATED"/>
    <property type="match status" value="1"/>
</dbReference>
<keyword evidence="4 5" id="KW-0472">Membrane</keyword>
<dbReference type="Proteomes" id="UP000263993">
    <property type="component" value="Unassembled WGS sequence"/>
</dbReference>
<reference evidence="7" key="1">
    <citation type="submission" date="2018-08" db="EMBL/GenBank/DDBJ databases">
        <authorList>
            <person name="Kim S.-J."/>
            <person name="Jung G.-Y."/>
        </authorList>
    </citation>
    <scope>NUCLEOTIDE SEQUENCE [LARGE SCALE GENOMIC DNA]</scope>
    <source>
        <strain evidence="7">GY_H</strain>
    </source>
</reference>
<evidence type="ECO:0000256" key="5">
    <source>
        <dbReference type="HAMAP-Rule" id="MF_00902"/>
    </source>
</evidence>
<dbReference type="HAMAP" id="MF_00902">
    <property type="entry name" value="TatC"/>
    <property type="match status" value="1"/>
</dbReference>
<keyword evidence="2 5" id="KW-0812">Transmembrane</keyword>
<organism evidence="6 7">
    <name type="scientific">Undibacter mobilis</name>
    <dbReference type="NCBI Taxonomy" id="2292256"/>
    <lineage>
        <taxon>Bacteria</taxon>
        <taxon>Pseudomonadati</taxon>
        <taxon>Pseudomonadota</taxon>
        <taxon>Alphaproteobacteria</taxon>
        <taxon>Hyphomicrobiales</taxon>
        <taxon>Nitrobacteraceae</taxon>
        <taxon>Undibacter</taxon>
    </lineage>
</organism>
<protein>
    <recommendedName>
        <fullName evidence="5">Sec-independent protein translocase protein TatC</fullName>
    </recommendedName>
</protein>
<feature type="transmembrane region" description="Helical" evidence="5">
    <location>
        <begin position="79"/>
        <end position="100"/>
    </location>
</feature>
<dbReference type="InterPro" id="IPR002033">
    <property type="entry name" value="TatC"/>
</dbReference>
<proteinExistence type="inferred from homology"/>
<evidence type="ECO:0000256" key="2">
    <source>
        <dbReference type="ARBA" id="ARBA00022692"/>
    </source>
</evidence>
<feature type="transmembrane region" description="Helical" evidence="5">
    <location>
        <begin position="112"/>
        <end position="139"/>
    </location>
</feature>
<keyword evidence="3 5" id="KW-1133">Transmembrane helix</keyword>
<dbReference type="PANTHER" id="PTHR30371">
    <property type="entry name" value="SEC-INDEPENDENT PROTEIN TRANSLOCASE PROTEIN TATC"/>
    <property type="match status" value="1"/>
</dbReference>
<evidence type="ECO:0000256" key="3">
    <source>
        <dbReference type="ARBA" id="ARBA00022989"/>
    </source>
</evidence>
<dbReference type="OrthoDB" id="9777044at2"/>
<dbReference type="GO" id="GO:0033281">
    <property type="term" value="C:TAT protein transport complex"/>
    <property type="evidence" value="ECO:0007669"/>
    <property type="project" value="UniProtKB-UniRule"/>
</dbReference>
<dbReference type="RefSeq" id="WP_115518597.1">
    <property type="nucleotide sequence ID" value="NZ_QRGO01000003.1"/>
</dbReference>
<keyword evidence="5" id="KW-1003">Cell membrane</keyword>
<evidence type="ECO:0000256" key="1">
    <source>
        <dbReference type="ARBA" id="ARBA00004141"/>
    </source>
</evidence>
<dbReference type="NCBIfam" id="TIGR00945">
    <property type="entry name" value="tatC"/>
    <property type="match status" value="1"/>
</dbReference>
<evidence type="ECO:0000256" key="4">
    <source>
        <dbReference type="ARBA" id="ARBA00023136"/>
    </source>
</evidence>
<dbReference type="AlphaFoldDB" id="A0A371B0U1"/>
<evidence type="ECO:0000313" key="6">
    <source>
        <dbReference type="EMBL" id="RDV01081.1"/>
    </source>
</evidence>
<comment type="subunit">
    <text evidence="5">The Tat system comprises two distinct complexes: a TatABC complex, containing multiple copies of TatA, TatB and TatC subunits, and a separate TatA complex, containing only TatA subunits. Substrates initially bind to the TatABC complex, which probably triggers association of the separate TatA complex to form the active translocon.</text>
</comment>
<keyword evidence="5" id="KW-0653">Protein transport</keyword>
<feature type="transmembrane region" description="Helical" evidence="5">
    <location>
        <begin position="205"/>
        <end position="222"/>
    </location>
</feature>
<comment type="subcellular location">
    <subcellularLocation>
        <location evidence="5">Cell membrane</location>
        <topology evidence="5">Multi-pass membrane protein</topology>
    </subcellularLocation>
    <subcellularLocation>
        <location evidence="1">Membrane</location>
        <topology evidence="1">Multi-pass membrane protein</topology>
    </subcellularLocation>
</comment>
<dbReference type="GO" id="GO:0009977">
    <property type="term" value="F:proton motive force dependent protein transmembrane transporter activity"/>
    <property type="evidence" value="ECO:0007669"/>
    <property type="project" value="TreeGrafter"/>
</dbReference>
<comment type="caution">
    <text evidence="6">The sequence shown here is derived from an EMBL/GenBank/DDBJ whole genome shotgun (WGS) entry which is preliminary data.</text>
</comment>
<comment type="similarity">
    <text evidence="5">Belongs to the TatC family.</text>
</comment>
<keyword evidence="7" id="KW-1185">Reference proteome</keyword>
<gene>
    <name evidence="5 6" type="primary">tatC</name>
    <name evidence="6" type="ORF">DXH78_17725</name>
</gene>
<keyword evidence="5" id="KW-0811">Translocation</keyword>
<dbReference type="PROSITE" id="PS01218">
    <property type="entry name" value="TATC"/>
    <property type="match status" value="1"/>
</dbReference>
<accession>A0A371B0U1</accession>
<sequence>MSHDDIEASKAPLMDHLIELRSRLIKAMIAFGLMFALCFFFAKSIYNVLVWPFVWVAGAENSKFIYTALLEYFITQLKLAMFGAAFLSFPVIAAQIYMFVAPGLYKHERRAFLPYLIATPFFFALGAAVVYFVVLPMLIRFSLGMQQTGEGEASIALLPKVGEYLSLMMTLVLAFGAAFQLPVVLTLLGRIGVITSQTLREKRRYFIVAAFVIAAVLTPPDVISQLSLAIPLLILYEGSIWSVRIVEKKAAAEAKAKEDAQAEADAEAAAKVGAAGPD</sequence>
<dbReference type="GO" id="GO:0065002">
    <property type="term" value="P:intracellular protein transmembrane transport"/>
    <property type="evidence" value="ECO:0007669"/>
    <property type="project" value="TreeGrafter"/>
</dbReference>
<feature type="transmembrane region" description="Helical" evidence="5">
    <location>
        <begin position="24"/>
        <end position="46"/>
    </location>
</feature>